<dbReference type="EMBL" id="VDLU01000001">
    <property type="protein sequence ID" value="TNJ30206.1"/>
    <property type="molecule type" value="Genomic_DNA"/>
</dbReference>
<evidence type="ECO:0000256" key="3">
    <source>
        <dbReference type="ARBA" id="ARBA00022989"/>
    </source>
</evidence>
<keyword evidence="4 5" id="KW-0472">Membrane</keyword>
<dbReference type="VEuPathDB" id="GiardiaDB:GMRT_14253"/>
<feature type="transmembrane region" description="Helical" evidence="5">
    <location>
        <begin position="153"/>
        <end position="172"/>
    </location>
</feature>
<evidence type="ECO:0000313" key="6">
    <source>
        <dbReference type="EMBL" id="TNJ30206.1"/>
    </source>
</evidence>
<comment type="caution">
    <text evidence="6">The sequence shown here is derived from an EMBL/GenBank/DDBJ whole genome shotgun (WGS) entry which is preliminary data.</text>
</comment>
<feature type="transmembrane region" description="Helical" evidence="5">
    <location>
        <begin position="78"/>
        <end position="105"/>
    </location>
</feature>
<dbReference type="GO" id="GO:0016020">
    <property type="term" value="C:membrane"/>
    <property type="evidence" value="ECO:0007669"/>
    <property type="project" value="UniProtKB-SubCell"/>
</dbReference>
<dbReference type="Pfam" id="PF08551">
    <property type="entry name" value="DUF1751"/>
    <property type="match status" value="1"/>
</dbReference>
<sequence>MVRNEAEEEPVQRELSCCQRCAVCLCALPKVTFGFIILISLLEICFFFSCISESLFTLCSILPIVLLTPSMIVDNYCLWQFITAPFISQSLLQTVYAGIMLFYSMGPVEKLLGWQKLILFGVIEMVISTLIAFCFAAFFYYTPGVNNIDYFALHWNLPVGGPLSLTIFFQIISLRMLGATHLPYCCCTIPAWAYVVIVCICCQVLMFLPWCYPYYVLTGVAAGYCIPRRFITIPDDYSASDVIVAPSNAGAQERYRQRELVPREQRDQDEDAHIEATLVHEFRGDSRRL</sequence>
<dbReference type="InterPro" id="IPR013861">
    <property type="entry name" value="TMEM115/Pdh1/Rbl19"/>
</dbReference>
<evidence type="ECO:0000313" key="7">
    <source>
        <dbReference type="Proteomes" id="UP000315496"/>
    </source>
</evidence>
<evidence type="ECO:0000256" key="1">
    <source>
        <dbReference type="ARBA" id="ARBA00004141"/>
    </source>
</evidence>
<comment type="subcellular location">
    <subcellularLocation>
        <location evidence="1">Membrane</location>
        <topology evidence="1">Multi-pass membrane protein</topology>
    </subcellularLocation>
</comment>
<evidence type="ECO:0000256" key="2">
    <source>
        <dbReference type="ARBA" id="ARBA00022692"/>
    </source>
</evidence>
<evidence type="ECO:0000256" key="4">
    <source>
        <dbReference type="ARBA" id="ARBA00023136"/>
    </source>
</evidence>
<dbReference type="AlphaFoldDB" id="A0A4Z1SWV2"/>
<feature type="transmembrane region" description="Helical" evidence="5">
    <location>
        <begin position="184"/>
        <end position="206"/>
    </location>
</feature>
<dbReference type="Proteomes" id="UP000315496">
    <property type="component" value="Chromosome 1"/>
</dbReference>
<keyword evidence="2 5" id="KW-0812">Transmembrane</keyword>
<gene>
    <name evidence="6" type="ORF">GMRT_14253</name>
</gene>
<dbReference type="GO" id="GO:0006890">
    <property type="term" value="P:retrograde vesicle-mediated transport, Golgi to endoplasmic reticulum"/>
    <property type="evidence" value="ECO:0007669"/>
    <property type="project" value="InterPro"/>
</dbReference>
<protein>
    <submittedName>
        <fullName evidence="6">Uncharacterized protein</fullName>
    </submittedName>
</protein>
<keyword evidence="7" id="KW-1185">Reference proteome</keyword>
<name>A0A4Z1SWV2_GIAMU</name>
<proteinExistence type="predicted"/>
<feature type="transmembrane region" description="Helical" evidence="5">
    <location>
        <begin position="117"/>
        <end position="141"/>
    </location>
</feature>
<keyword evidence="3 5" id="KW-1133">Transmembrane helix</keyword>
<evidence type="ECO:0000256" key="5">
    <source>
        <dbReference type="SAM" id="Phobius"/>
    </source>
</evidence>
<accession>A0A4Z1SWV2</accession>
<organism evidence="6 7">
    <name type="scientific">Giardia muris</name>
    <dbReference type="NCBI Taxonomy" id="5742"/>
    <lineage>
        <taxon>Eukaryota</taxon>
        <taxon>Metamonada</taxon>
        <taxon>Diplomonadida</taxon>
        <taxon>Hexamitidae</taxon>
        <taxon>Giardiinae</taxon>
        <taxon>Giardia</taxon>
    </lineage>
</organism>
<feature type="transmembrane region" description="Helical" evidence="5">
    <location>
        <begin position="55"/>
        <end position="72"/>
    </location>
</feature>
<reference evidence="6 7" key="1">
    <citation type="submission" date="2019-05" db="EMBL/GenBank/DDBJ databases">
        <title>The compact genome of Giardia muris reveals important steps in the evolution of intestinal protozoan parasites.</title>
        <authorList>
            <person name="Xu F."/>
            <person name="Jimenez-Gonzalez A."/>
            <person name="Einarsson E."/>
            <person name="Astvaldsson A."/>
            <person name="Peirasmaki D."/>
            <person name="Eckmann L."/>
            <person name="Andersson J.O."/>
            <person name="Svard S.G."/>
            <person name="Jerlstrom-Hultqvist J."/>
        </authorList>
    </citation>
    <scope>NUCLEOTIDE SEQUENCE [LARGE SCALE GENOMIC DNA]</scope>
    <source>
        <strain evidence="6 7">Roberts-Thomson</strain>
    </source>
</reference>
<feature type="transmembrane region" description="Helical" evidence="5">
    <location>
        <begin position="31"/>
        <end position="48"/>
    </location>
</feature>